<gene>
    <name evidence="2" type="ORF">Pfra01_000631100</name>
</gene>
<name>A0A9W6X3C3_9STRA</name>
<dbReference type="EMBL" id="BSXT01000536">
    <property type="protein sequence ID" value="GMF29477.1"/>
    <property type="molecule type" value="Genomic_DNA"/>
</dbReference>
<sequence>MPSCAVRPLQPDISVEDGEVSPADVQPEPSACTAGNSESLVESTPVRYVVLTLESSSIFFNSYGIHSLQDPAVLPSSASSGAASLGPAEATRLHGVSRLTAFDF</sequence>
<proteinExistence type="predicted"/>
<protein>
    <submittedName>
        <fullName evidence="2">Unnamed protein product</fullName>
    </submittedName>
</protein>
<reference evidence="2" key="1">
    <citation type="submission" date="2023-04" db="EMBL/GenBank/DDBJ databases">
        <title>Phytophthora fragariaefolia NBRC 109709.</title>
        <authorList>
            <person name="Ichikawa N."/>
            <person name="Sato H."/>
            <person name="Tonouchi N."/>
        </authorList>
    </citation>
    <scope>NUCLEOTIDE SEQUENCE</scope>
    <source>
        <strain evidence="2">NBRC 109709</strain>
    </source>
</reference>
<accession>A0A9W6X3C3</accession>
<dbReference type="AlphaFoldDB" id="A0A9W6X3C3"/>
<comment type="caution">
    <text evidence="2">The sequence shown here is derived from an EMBL/GenBank/DDBJ whole genome shotgun (WGS) entry which is preliminary data.</text>
</comment>
<evidence type="ECO:0000313" key="2">
    <source>
        <dbReference type="EMBL" id="GMF29477.1"/>
    </source>
</evidence>
<feature type="region of interest" description="Disordered" evidence="1">
    <location>
        <begin position="1"/>
        <end position="38"/>
    </location>
</feature>
<organism evidence="2 3">
    <name type="scientific">Phytophthora fragariaefolia</name>
    <dbReference type="NCBI Taxonomy" id="1490495"/>
    <lineage>
        <taxon>Eukaryota</taxon>
        <taxon>Sar</taxon>
        <taxon>Stramenopiles</taxon>
        <taxon>Oomycota</taxon>
        <taxon>Peronosporomycetes</taxon>
        <taxon>Peronosporales</taxon>
        <taxon>Peronosporaceae</taxon>
        <taxon>Phytophthora</taxon>
    </lineage>
</organism>
<evidence type="ECO:0000313" key="3">
    <source>
        <dbReference type="Proteomes" id="UP001165121"/>
    </source>
</evidence>
<keyword evidence="3" id="KW-1185">Reference proteome</keyword>
<evidence type="ECO:0000256" key="1">
    <source>
        <dbReference type="SAM" id="MobiDB-lite"/>
    </source>
</evidence>
<dbReference type="Proteomes" id="UP001165121">
    <property type="component" value="Unassembled WGS sequence"/>
</dbReference>